<reference evidence="2" key="1">
    <citation type="journal article" date="2014" name="Int. J. Syst. Evol. Microbiol.">
        <title>Complete genome sequence of Corynebacterium casei LMG S-19264T (=DSM 44701T), isolated from a smear-ripened cheese.</title>
        <authorList>
            <consortium name="US DOE Joint Genome Institute (JGI-PGF)"/>
            <person name="Walter F."/>
            <person name="Albersmeier A."/>
            <person name="Kalinowski J."/>
            <person name="Ruckert C."/>
        </authorList>
    </citation>
    <scope>NUCLEOTIDE SEQUENCE</scope>
    <source>
        <strain evidence="2">KCTC 23077</strain>
    </source>
</reference>
<accession>A0A918W5Y1</accession>
<organism evidence="2 3">
    <name type="scientific">Cognatilysobacter bugurensis</name>
    <dbReference type="NCBI Taxonomy" id="543356"/>
    <lineage>
        <taxon>Bacteria</taxon>
        <taxon>Pseudomonadati</taxon>
        <taxon>Pseudomonadota</taxon>
        <taxon>Gammaproteobacteria</taxon>
        <taxon>Lysobacterales</taxon>
        <taxon>Lysobacteraceae</taxon>
        <taxon>Cognatilysobacter</taxon>
    </lineage>
</organism>
<dbReference type="PANTHER" id="PTHR37292">
    <property type="entry name" value="VNG6097C"/>
    <property type="match status" value="1"/>
</dbReference>
<keyword evidence="3" id="KW-1185">Reference proteome</keyword>
<dbReference type="Proteomes" id="UP000646426">
    <property type="component" value="Unassembled WGS sequence"/>
</dbReference>
<protein>
    <recommendedName>
        <fullName evidence="1">GmrSD restriction endonucleases N-terminal domain-containing protein</fullName>
    </recommendedName>
</protein>
<name>A0A918W5Y1_9GAMM</name>
<dbReference type="InterPro" id="IPR004919">
    <property type="entry name" value="GmrSD_N"/>
</dbReference>
<dbReference type="Pfam" id="PF03235">
    <property type="entry name" value="GmrSD_N"/>
    <property type="match status" value="1"/>
</dbReference>
<evidence type="ECO:0000259" key="1">
    <source>
        <dbReference type="Pfam" id="PF03235"/>
    </source>
</evidence>
<proteinExistence type="predicted"/>
<dbReference type="PANTHER" id="PTHR37292:SF2">
    <property type="entry name" value="DUF262 DOMAIN-CONTAINING PROTEIN"/>
    <property type="match status" value="1"/>
</dbReference>
<gene>
    <name evidence="2" type="ORF">GCM10007067_05700</name>
</gene>
<feature type="domain" description="GmrSD restriction endonucleases N-terminal" evidence="1">
    <location>
        <begin position="5"/>
        <end position="228"/>
    </location>
</feature>
<evidence type="ECO:0000313" key="2">
    <source>
        <dbReference type="EMBL" id="GHA72094.1"/>
    </source>
</evidence>
<dbReference type="EMBL" id="BMYD01000001">
    <property type="protein sequence ID" value="GHA72094.1"/>
    <property type="molecule type" value="Genomic_DNA"/>
</dbReference>
<reference evidence="2" key="2">
    <citation type="submission" date="2020-09" db="EMBL/GenBank/DDBJ databases">
        <authorList>
            <person name="Sun Q."/>
            <person name="Kim S."/>
        </authorList>
    </citation>
    <scope>NUCLEOTIDE SEQUENCE</scope>
    <source>
        <strain evidence="2">KCTC 23077</strain>
    </source>
</reference>
<evidence type="ECO:0000313" key="3">
    <source>
        <dbReference type="Proteomes" id="UP000646426"/>
    </source>
</evidence>
<comment type="caution">
    <text evidence="2">The sequence shown here is derived from an EMBL/GenBank/DDBJ whole genome shotgun (WGS) entry which is preliminary data.</text>
</comment>
<dbReference type="AlphaFoldDB" id="A0A918W5Y1"/>
<sequence length="529" mass="58293">MLGLGDLLGAVGRGEIALPDFQRDFEWSSADVEQMLVTALNAWPAGSLLLLEGGGESFFRVKPFNRGPARLAETPRYIVLDGQQRITALFHAIYDRGDRIYYIDGARLLETDDLEESMQAISRGKWNATYRDKRRQAQDLIIPCAALESPTAFFEWRDDVVDVLSESGPQLRRDLTSIYQRYLSPLHYYELPAVVLERATSAVAVARIFERVNRLGQRLNTFDLMVARTYAANWNLRENWKAFGVEHPDAHAFFDHDGMAILQVVALRAAEDVRQAAVLKLSAPQVHVQWAATASALVDAKNFFQKRCFASSRAELPYVSLALLFAALAAEDSGWLSSEWVEPFFWARSFGRAYDVASNTRVVADYKKIRRAKSPARDLCATDLTAEDLVLAGKQGGRALSNALLLYLRKQYVACGLGDVGGSAAASLIPGHAETAVAGAPPLSTRVLGTVLVARGDAVEIQKNGFQSWLASSGECESTLRCNFLPSRDELLRLVDQEEWDRVLATRAGNLVSRLAADGVVFSASGVSL</sequence>